<dbReference type="HOGENOM" id="CLU_134340_0_0_1"/>
<organism evidence="1 2">
    <name type="scientific">Laccaria amethystina LaAM-08-1</name>
    <dbReference type="NCBI Taxonomy" id="1095629"/>
    <lineage>
        <taxon>Eukaryota</taxon>
        <taxon>Fungi</taxon>
        <taxon>Dikarya</taxon>
        <taxon>Basidiomycota</taxon>
        <taxon>Agaricomycotina</taxon>
        <taxon>Agaricomycetes</taxon>
        <taxon>Agaricomycetidae</taxon>
        <taxon>Agaricales</taxon>
        <taxon>Agaricineae</taxon>
        <taxon>Hydnangiaceae</taxon>
        <taxon>Laccaria</taxon>
    </lineage>
</organism>
<reference evidence="2" key="2">
    <citation type="submission" date="2015-01" db="EMBL/GenBank/DDBJ databases">
        <title>Evolutionary Origins and Diversification of the Mycorrhizal Mutualists.</title>
        <authorList>
            <consortium name="DOE Joint Genome Institute"/>
            <consortium name="Mycorrhizal Genomics Consortium"/>
            <person name="Kohler A."/>
            <person name="Kuo A."/>
            <person name="Nagy L.G."/>
            <person name="Floudas D."/>
            <person name="Copeland A."/>
            <person name="Barry K.W."/>
            <person name="Cichocki N."/>
            <person name="Veneault-Fourrey C."/>
            <person name="LaButti K."/>
            <person name="Lindquist E.A."/>
            <person name="Lipzen A."/>
            <person name="Lundell T."/>
            <person name="Morin E."/>
            <person name="Murat C."/>
            <person name="Riley R."/>
            <person name="Ohm R."/>
            <person name="Sun H."/>
            <person name="Tunlid A."/>
            <person name="Henrissat B."/>
            <person name="Grigoriev I.V."/>
            <person name="Hibbett D.S."/>
            <person name="Martin F."/>
        </authorList>
    </citation>
    <scope>NUCLEOTIDE SEQUENCE [LARGE SCALE GENOMIC DNA]</scope>
    <source>
        <strain evidence="2">LaAM-08-1</strain>
    </source>
</reference>
<accession>A0A0C9WU94</accession>
<sequence length="155" mass="16955">MTLVAIRSVASPDHYVGLDANGVTQFTPSGGGQVKTPTYVATYETFFLQRNDDGTVSFKSTVFNDVYIRLDGSNVPKDTKIPPGGGVVNGQYTAHSWEKFRIHKKDSEYHQYKAVVGIESAAFPGRFLRLDGHKGVVNVQGVSKSLEEFEILVVG</sequence>
<dbReference type="EMBL" id="KN838744">
    <property type="protein sequence ID" value="KIJ95765.1"/>
    <property type="molecule type" value="Genomic_DNA"/>
</dbReference>
<dbReference type="AlphaFoldDB" id="A0A0C9WU94"/>
<keyword evidence="2" id="KW-1185">Reference proteome</keyword>
<proteinExistence type="predicted"/>
<protein>
    <submittedName>
        <fullName evidence="1">Unplaced genomic scaffold K443scaffold_209, whole genome shotgun sequence</fullName>
    </submittedName>
</protein>
<dbReference type="Gene3D" id="2.80.10.50">
    <property type="match status" value="1"/>
</dbReference>
<name>A0A0C9WU94_9AGAR</name>
<dbReference type="Proteomes" id="UP000054477">
    <property type="component" value="Unassembled WGS sequence"/>
</dbReference>
<evidence type="ECO:0000313" key="2">
    <source>
        <dbReference type="Proteomes" id="UP000054477"/>
    </source>
</evidence>
<evidence type="ECO:0000313" key="1">
    <source>
        <dbReference type="EMBL" id="KIJ95765.1"/>
    </source>
</evidence>
<reference evidence="1 2" key="1">
    <citation type="submission" date="2014-04" db="EMBL/GenBank/DDBJ databases">
        <authorList>
            <consortium name="DOE Joint Genome Institute"/>
            <person name="Kuo A."/>
            <person name="Kohler A."/>
            <person name="Nagy L.G."/>
            <person name="Floudas D."/>
            <person name="Copeland A."/>
            <person name="Barry K.W."/>
            <person name="Cichocki N."/>
            <person name="Veneault-Fourrey C."/>
            <person name="LaButti K."/>
            <person name="Lindquist E.A."/>
            <person name="Lipzen A."/>
            <person name="Lundell T."/>
            <person name="Morin E."/>
            <person name="Murat C."/>
            <person name="Sun H."/>
            <person name="Tunlid A."/>
            <person name="Henrissat B."/>
            <person name="Grigoriev I.V."/>
            <person name="Hibbett D.S."/>
            <person name="Martin F."/>
            <person name="Nordberg H.P."/>
            <person name="Cantor M.N."/>
            <person name="Hua S.X."/>
        </authorList>
    </citation>
    <scope>NUCLEOTIDE SEQUENCE [LARGE SCALE GENOMIC DNA]</scope>
    <source>
        <strain evidence="1 2">LaAM-08-1</strain>
    </source>
</reference>
<dbReference type="CDD" id="cd00257">
    <property type="entry name" value="beta-trefoil_FSCN-like"/>
    <property type="match status" value="1"/>
</dbReference>
<gene>
    <name evidence="1" type="ORF">K443DRAFT_317161</name>
</gene>
<dbReference type="OrthoDB" id="2886578at2759"/>